<reference evidence="3 4" key="2">
    <citation type="submission" date="2024-07" db="EMBL/GenBank/DDBJ databases">
        <authorList>
            <person name="Akdeniz Z."/>
        </authorList>
    </citation>
    <scope>NUCLEOTIDE SEQUENCE [LARGE SCALE GENOMIC DNA]</scope>
</reference>
<evidence type="ECO:0000313" key="4">
    <source>
        <dbReference type="Proteomes" id="UP001642409"/>
    </source>
</evidence>
<dbReference type="Proteomes" id="UP001642409">
    <property type="component" value="Unassembled WGS sequence"/>
</dbReference>
<organism evidence="2">
    <name type="scientific">Hexamita inflata</name>
    <dbReference type="NCBI Taxonomy" id="28002"/>
    <lineage>
        <taxon>Eukaryota</taxon>
        <taxon>Metamonada</taxon>
        <taxon>Diplomonadida</taxon>
        <taxon>Hexamitidae</taxon>
        <taxon>Hexamitinae</taxon>
        <taxon>Hexamita</taxon>
    </lineage>
</organism>
<keyword evidence="4" id="KW-1185">Reference proteome</keyword>
<feature type="transmembrane region" description="Helical" evidence="1">
    <location>
        <begin position="505"/>
        <end position="526"/>
    </location>
</feature>
<feature type="transmembrane region" description="Helical" evidence="1">
    <location>
        <begin position="474"/>
        <end position="493"/>
    </location>
</feature>
<evidence type="ECO:0000256" key="1">
    <source>
        <dbReference type="SAM" id="Phobius"/>
    </source>
</evidence>
<dbReference type="EMBL" id="CAXDID020000135">
    <property type="protein sequence ID" value="CAL6036904.1"/>
    <property type="molecule type" value="Genomic_DNA"/>
</dbReference>
<comment type="caution">
    <text evidence="2">The sequence shown here is derived from an EMBL/GenBank/DDBJ whole genome shotgun (WGS) entry which is preliminary data.</text>
</comment>
<keyword evidence="1" id="KW-0812">Transmembrane</keyword>
<accession>A0AA86PSF6</accession>
<keyword evidence="1" id="KW-0472">Membrane</keyword>
<reference evidence="2" key="1">
    <citation type="submission" date="2023-06" db="EMBL/GenBank/DDBJ databases">
        <authorList>
            <person name="Kurt Z."/>
        </authorList>
    </citation>
    <scope>NUCLEOTIDE SEQUENCE</scope>
</reference>
<evidence type="ECO:0000313" key="3">
    <source>
        <dbReference type="EMBL" id="CAL6036904.1"/>
    </source>
</evidence>
<gene>
    <name evidence="2" type="ORF">HINF_LOCUS31556</name>
    <name evidence="3" type="ORF">HINF_LOCUS36634</name>
</gene>
<dbReference type="AlphaFoldDB" id="A0AA86PSF6"/>
<dbReference type="EMBL" id="CATOUU010000720">
    <property type="protein sequence ID" value="CAI9943911.1"/>
    <property type="molecule type" value="Genomic_DNA"/>
</dbReference>
<protein>
    <submittedName>
        <fullName evidence="3">Hypothetical_protein</fullName>
    </submittedName>
</protein>
<evidence type="ECO:0000313" key="2">
    <source>
        <dbReference type="EMBL" id="CAI9943911.1"/>
    </source>
</evidence>
<sequence length="642" mass="74221">MDSSNEFDLYNFYQLDCVFKSLVLTNIQVDLSRWAGKHTPSQRAHSLPLARFRRLFLGPLVLRLNCLSSESPLDGKQNPRVYSAGPPEARRTFPFLSHPRRGCCRLFLRASVVSIGGGVEWESAAFHSANIFVLSLEMESEQQCPESVSQRLAFGTDVSGSSTPDPVVFEKRVPSRLRESRIIFRRFRLARPLDFSNESQTCPRMLARARQHGSTTIDEYIGTICLAATLRKKSHLSFHRKLSLKLSCFHPPSERAHSLPLARFRRLFLGPLVLRLNCLSFESLPDGKQNPRVYSADPPEARRTFPFLSHPRRGCCRLFLRASVVSIGGGVEWESAAFHSANIFVLSLEMESEQQCPESVSQRLAFGTDVSGSSTPDPVVFENRVPSRLRESRIIFRRFRLARPLDFSNESQKTPWMLARARQHGSTMRWEDQYIQQQYGVKKLIQLRQVPVVVGIKNYRKNTLYKYVNLQKQIFQQFLIFTFFIFSITKQVADLRASFKRVQTCMEQLLFQQIFVTLYALIFIYYFTPITIYILFLIVVSTSTFLSFYTLNPRMLQNLILNLRFDNFVLQMSFIVIEFCENNKECQDNHGLFYDGRSEIFQGAYRILNTDQAFEFLNISKMCVLGILKCIQHWSTDFKNKE</sequence>
<feature type="transmembrane region" description="Helical" evidence="1">
    <location>
        <begin position="532"/>
        <end position="551"/>
    </location>
</feature>
<proteinExistence type="predicted"/>
<name>A0AA86PSF6_9EUKA</name>
<keyword evidence="1" id="KW-1133">Transmembrane helix</keyword>